<feature type="domain" description="Sigma-54 factor interaction" evidence="6">
    <location>
        <begin position="9"/>
        <end position="238"/>
    </location>
</feature>
<dbReference type="PROSITE" id="PS50045">
    <property type="entry name" value="SIGMA54_INTERACT_4"/>
    <property type="match status" value="1"/>
</dbReference>
<dbReference type="SUPFAM" id="SSF52540">
    <property type="entry name" value="P-loop containing nucleoside triphosphate hydrolases"/>
    <property type="match status" value="1"/>
</dbReference>
<dbReference type="InterPro" id="IPR025943">
    <property type="entry name" value="Sigma_54_int_dom_ATP-bd_2"/>
</dbReference>
<dbReference type="Pfam" id="PF00158">
    <property type="entry name" value="Sigma54_activat"/>
    <property type="match status" value="1"/>
</dbReference>
<dbReference type="Gene3D" id="3.40.50.300">
    <property type="entry name" value="P-loop containing nucleotide triphosphate hydrolases"/>
    <property type="match status" value="1"/>
</dbReference>
<evidence type="ECO:0000256" key="2">
    <source>
        <dbReference type="ARBA" id="ARBA00022840"/>
    </source>
</evidence>
<keyword evidence="4" id="KW-0238">DNA-binding</keyword>
<gene>
    <name evidence="7" type="ORF">GCM10007907_16630</name>
</gene>
<proteinExistence type="predicted"/>
<dbReference type="InterPro" id="IPR058031">
    <property type="entry name" value="AAA_lid_NorR"/>
</dbReference>
<dbReference type="EMBL" id="BSOG01000002">
    <property type="protein sequence ID" value="GLR12873.1"/>
    <property type="molecule type" value="Genomic_DNA"/>
</dbReference>
<dbReference type="PROSITE" id="PS00676">
    <property type="entry name" value="SIGMA54_INTERACT_2"/>
    <property type="match status" value="1"/>
</dbReference>
<name>A0ABQ5YFT3_9NEIS</name>
<evidence type="ECO:0000256" key="1">
    <source>
        <dbReference type="ARBA" id="ARBA00022741"/>
    </source>
</evidence>
<dbReference type="InterPro" id="IPR027417">
    <property type="entry name" value="P-loop_NTPase"/>
</dbReference>
<keyword evidence="5" id="KW-0804">Transcription</keyword>
<comment type="caution">
    <text evidence="7">The sequence shown here is derived from an EMBL/GenBank/DDBJ whole genome shotgun (WGS) entry which is preliminary data.</text>
</comment>
<evidence type="ECO:0000256" key="4">
    <source>
        <dbReference type="ARBA" id="ARBA00023125"/>
    </source>
</evidence>
<keyword evidence="1" id="KW-0547">Nucleotide-binding</keyword>
<dbReference type="SMART" id="SM00382">
    <property type="entry name" value="AAA"/>
    <property type="match status" value="1"/>
</dbReference>
<keyword evidence="2" id="KW-0067">ATP-binding</keyword>
<dbReference type="InterPro" id="IPR002078">
    <property type="entry name" value="Sigma_54_int"/>
</dbReference>
<protein>
    <recommendedName>
        <fullName evidence="6">Sigma-54 factor interaction domain-containing protein</fullName>
    </recommendedName>
</protein>
<dbReference type="Gene3D" id="1.10.10.60">
    <property type="entry name" value="Homeodomain-like"/>
    <property type="match status" value="1"/>
</dbReference>
<dbReference type="InterPro" id="IPR025944">
    <property type="entry name" value="Sigma_54_int_dom_CS"/>
</dbReference>
<evidence type="ECO:0000259" key="6">
    <source>
        <dbReference type="PROSITE" id="PS50045"/>
    </source>
</evidence>
<reference evidence="8" key="1">
    <citation type="journal article" date="2019" name="Int. J. Syst. Evol. Microbiol.">
        <title>The Global Catalogue of Microorganisms (GCM) 10K type strain sequencing project: providing services to taxonomists for standard genome sequencing and annotation.</title>
        <authorList>
            <consortium name="The Broad Institute Genomics Platform"/>
            <consortium name="The Broad Institute Genome Sequencing Center for Infectious Disease"/>
            <person name="Wu L."/>
            <person name="Ma J."/>
        </authorList>
    </citation>
    <scope>NUCLEOTIDE SEQUENCE [LARGE SCALE GENOMIC DNA]</scope>
    <source>
        <strain evidence="8">NBRC 110044</strain>
    </source>
</reference>
<evidence type="ECO:0000313" key="8">
    <source>
        <dbReference type="Proteomes" id="UP001156706"/>
    </source>
</evidence>
<dbReference type="InterPro" id="IPR009057">
    <property type="entry name" value="Homeodomain-like_sf"/>
</dbReference>
<dbReference type="Gene3D" id="1.10.8.60">
    <property type="match status" value="1"/>
</dbReference>
<evidence type="ECO:0000256" key="5">
    <source>
        <dbReference type="ARBA" id="ARBA00023163"/>
    </source>
</evidence>
<dbReference type="CDD" id="cd00009">
    <property type="entry name" value="AAA"/>
    <property type="match status" value="1"/>
</dbReference>
<dbReference type="Pfam" id="PF25601">
    <property type="entry name" value="AAA_lid_14"/>
    <property type="match status" value="1"/>
</dbReference>
<keyword evidence="3" id="KW-0805">Transcription regulation</keyword>
<dbReference type="InterPro" id="IPR003593">
    <property type="entry name" value="AAA+_ATPase"/>
</dbReference>
<sequence length="327" mass="36214">MQSSSRLNLVGSSPAFQHALKTIHRLAPVDATVLIGGESGTGKELAARALHYLGPRSDQPFIPVNCGALSDTLFESELFGHERGAFTDAKKSSQGLVGEAEGGTLFLDEIDTLTAKAQGALLRFLQDKSYRRVGGKGYSQADVRVLVASNADLGVLVQQQRFRQDLLYRLNVLCVTLPPLRERHGDALELANTFITRLGHQYRTPERKLHPDAIAFIEQYSWPGNVRELENVIHREFLMSDGDELRCEESRRRMAFATRDDVCARSFKDAKARAIAEFERRYVAELLAQAGGKITDAAKLAGKDRSAFGKLVKKYTIEADFGDFALN</sequence>
<evidence type="ECO:0000313" key="7">
    <source>
        <dbReference type="EMBL" id="GLR12873.1"/>
    </source>
</evidence>
<dbReference type="PANTHER" id="PTHR32071">
    <property type="entry name" value="TRANSCRIPTIONAL REGULATORY PROTEIN"/>
    <property type="match status" value="1"/>
</dbReference>
<dbReference type="SUPFAM" id="SSF46689">
    <property type="entry name" value="Homeodomain-like"/>
    <property type="match status" value="1"/>
</dbReference>
<dbReference type="PROSITE" id="PS00688">
    <property type="entry name" value="SIGMA54_INTERACT_3"/>
    <property type="match status" value="1"/>
</dbReference>
<accession>A0ABQ5YFT3</accession>
<keyword evidence="8" id="KW-1185">Reference proteome</keyword>
<dbReference type="Proteomes" id="UP001156706">
    <property type="component" value="Unassembled WGS sequence"/>
</dbReference>
<evidence type="ECO:0000256" key="3">
    <source>
        <dbReference type="ARBA" id="ARBA00023015"/>
    </source>
</evidence>
<organism evidence="7 8">
    <name type="scientific">Chitinimonas prasina</name>
    <dbReference type="NCBI Taxonomy" id="1434937"/>
    <lineage>
        <taxon>Bacteria</taxon>
        <taxon>Pseudomonadati</taxon>
        <taxon>Pseudomonadota</taxon>
        <taxon>Betaproteobacteria</taxon>
        <taxon>Neisseriales</taxon>
        <taxon>Chitinibacteraceae</taxon>
        <taxon>Chitinimonas</taxon>
    </lineage>
</organism>